<dbReference type="InterPro" id="IPR027417">
    <property type="entry name" value="P-loop_NTPase"/>
</dbReference>
<dbReference type="OrthoDB" id="420422at2759"/>
<dbReference type="eggNOG" id="ENOG502QX08">
    <property type="taxonomic scope" value="Eukaryota"/>
</dbReference>
<reference evidence="1 2" key="1">
    <citation type="journal article" date="2012" name="BMC Genomics">
        <title>Comparative genomic analysis and phylogenetic position of Theileria equi.</title>
        <authorList>
            <person name="Kappmeyer L.S."/>
            <person name="Thiagarajan M."/>
            <person name="Herndon D.R."/>
            <person name="Ramsay J.D."/>
            <person name="Caler E."/>
            <person name="Djikeng A."/>
            <person name="Gillespie J.J."/>
            <person name="Lau A.O."/>
            <person name="Roalson E.H."/>
            <person name="Silva J.C."/>
            <person name="Silva M.G."/>
            <person name="Suarez C.E."/>
            <person name="Ueti M.W."/>
            <person name="Nene V.M."/>
            <person name="Mealey R.H."/>
            <person name="Knowles D.P."/>
            <person name="Brayton K.A."/>
        </authorList>
    </citation>
    <scope>NUCLEOTIDE SEQUENCE [LARGE SCALE GENOMIC DNA]</scope>
    <source>
        <strain evidence="1 2">WA</strain>
    </source>
</reference>
<dbReference type="KEGG" id="beq:BEWA_019840"/>
<gene>
    <name evidence="1" type="ORF">BEWA_019840</name>
</gene>
<protein>
    <recommendedName>
        <fullName evidence="3">DNA recombination and repair protein Rad51-like C-terminal domain-containing protein</fullName>
    </recommendedName>
</protein>
<keyword evidence="2" id="KW-1185">Reference proteome</keyword>
<evidence type="ECO:0008006" key="3">
    <source>
        <dbReference type="Google" id="ProtNLM"/>
    </source>
</evidence>
<dbReference type="RefSeq" id="XP_004828804.1">
    <property type="nucleotide sequence ID" value="XM_004828747.1"/>
</dbReference>
<organism evidence="1 2">
    <name type="scientific">Theileria equi strain WA</name>
    <dbReference type="NCBI Taxonomy" id="1537102"/>
    <lineage>
        <taxon>Eukaryota</taxon>
        <taxon>Sar</taxon>
        <taxon>Alveolata</taxon>
        <taxon>Apicomplexa</taxon>
        <taxon>Aconoidasida</taxon>
        <taxon>Piroplasmida</taxon>
        <taxon>Theileriidae</taxon>
        <taxon>Theileria</taxon>
    </lineage>
</organism>
<proteinExistence type="predicted"/>
<dbReference type="GeneID" id="15807324"/>
<dbReference type="Gene3D" id="3.40.50.300">
    <property type="entry name" value="P-loop containing nucleotide triphosphate hydrolases"/>
    <property type="match status" value="1"/>
</dbReference>
<dbReference type="EMBL" id="CP001669">
    <property type="protein sequence ID" value="AFZ79138.1"/>
    <property type="molecule type" value="Genomic_DNA"/>
</dbReference>
<dbReference type="Proteomes" id="UP000031512">
    <property type="component" value="Chromosome 1"/>
</dbReference>
<accession>L0AV60</accession>
<dbReference type="AlphaFoldDB" id="L0AV60"/>
<evidence type="ECO:0000313" key="1">
    <source>
        <dbReference type="EMBL" id="AFZ79138.1"/>
    </source>
</evidence>
<dbReference type="SUPFAM" id="SSF52540">
    <property type="entry name" value="P-loop containing nucleoside triphosphate hydrolases"/>
    <property type="match status" value="1"/>
</dbReference>
<dbReference type="VEuPathDB" id="PiroplasmaDB:BEWA_019840"/>
<name>L0AV60_THEEQ</name>
<sequence length="455" mass="53035">MTNKFCKYSATGDELFKKQTKVYELKYSPFLSDNGLDYYKSSNILSITGEIGSGKTLLLTYIVADILVSNDTNKIIYLDTELTLDFTLLKQFVSEKILEENADVDNLLLSRLVYLPIRNPIEFSFILDGLEIYLKLNHNLIHCLVLDSSTFWSYKWLFKHNSGDENELKCLINDCLNRTRLLCTKYSLFFIYTRTTKNVEKHKHFTVHLNEPTQFLNDEPMELSYHKFSDTDDIKLSIDQYNSISSYGTSSSDISLLENPSKYYKNNDMDTPVNGKGNLYSPMDDLDGIYTPNTRRILCSSSELSGKMYSRCKSNRPVKLLCYIPESWIYKEQKIMDNELILMLLSIRDNDRHYIAFISKDNRSTDNINRCMDHERRKNGKPVENRLHSKYAVKRIKFEMETNEANLEISTNRDDKKTISGGFSRNQKQQTLDCNISNELLEKYNFAIYSFDNNP</sequence>
<evidence type="ECO:0000313" key="2">
    <source>
        <dbReference type="Proteomes" id="UP000031512"/>
    </source>
</evidence>